<comment type="caution">
    <text evidence="2">The sequence shown here is derived from an EMBL/GenBank/DDBJ whole genome shotgun (WGS) entry which is preliminary data.</text>
</comment>
<feature type="signal peptide" evidence="1">
    <location>
        <begin position="1"/>
        <end position="21"/>
    </location>
</feature>
<reference evidence="3" key="1">
    <citation type="journal article" date="2019" name="Int. J. Syst. Evol. Microbiol.">
        <title>The Global Catalogue of Microorganisms (GCM) 10K type strain sequencing project: providing services to taxonomists for standard genome sequencing and annotation.</title>
        <authorList>
            <consortium name="The Broad Institute Genomics Platform"/>
            <consortium name="The Broad Institute Genome Sequencing Center for Infectious Disease"/>
            <person name="Wu L."/>
            <person name="Ma J."/>
        </authorList>
    </citation>
    <scope>NUCLEOTIDE SEQUENCE [LARGE SCALE GENOMIC DNA]</scope>
    <source>
        <strain evidence="3">NBRC 100033</strain>
    </source>
</reference>
<evidence type="ECO:0000313" key="3">
    <source>
        <dbReference type="Proteomes" id="UP001156682"/>
    </source>
</evidence>
<feature type="chain" id="PRO_5046771172" description="Outer membrane protein beta-barrel domain-containing protein" evidence="1">
    <location>
        <begin position="22"/>
        <end position="248"/>
    </location>
</feature>
<evidence type="ECO:0008006" key="4">
    <source>
        <dbReference type="Google" id="ProtNLM"/>
    </source>
</evidence>
<dbReference type="Proteomes" id="UP001156682">
    <property type="component" value="Unassembled WGS sequence"/>
</dbReference>
<evidence type="ECO:0000313" key="2">
    <source>
        <dbReference type="EMBL" id="GLR63366.1"/>
    </source>
</evidence>
<protein>
    <recommendedName>
        <fullName evidence="4">Outer membrane protein beta-barrel domain-containing protein</fullName>
    </recommendedName>
</protein>
<dbReference type="EMBL" id="BSOR01000015">
    <property type="protein sequence ID" value="GLR63366.1"/>
    <property type="molecule type" value="Genomic_DNA"/>
</dbReference>
<accession>A0ABQ5ZTA2</accession>
<dbReference type="RefSeq" id="WP_027852058.1">
    <property type="nucleotide sequence ID" value="NZ_BSOR01000015.1"/>
</dbReference>
<organism evidence="2 3">
    <name type="scientific">Marinospirillum insulare</name>
    <dbReference type="NCBI Taxonomy" id="217169"/>
    <lineage>
        <taxon>Bacteria</taxon>
        <taxon>Pseudomonadati</taxon>
        <taxon>Pseudomonadota</taxon>
        <taxon>Gammaproteobacteria</taxon>
        <taxon>Oceanospirillales</taxon>
        <taxon>Oceanospirillaceae</taxon>
        <taxon>Marinospirillum</taxon>
    </lineage>
</organism>
<keyword evidence="1" id="KW-0732">Signal</keyword>
<evidence type="ECO:0000256" key="1">
    <source>
        <dbReference type="SAM" id="SignalP"/>
    </source>
</evidence>
<gene>
    <name evidence="2" type="ORF">GCM10007878_08010</name>
</gene>
<keyword evidence="3" id="KW-1185">Reference proteome</keyword>
<name>A0ABQ5ZTA2_9GAMM</name>
<sequence>MKKITLLTLAASFLLAATAKAEDDSALFLTPSLGYTHLTQKSNDADYELSGNIYMLNADIEVISNGMAYHRLSLGHNFTSNATQEYASAEQDIDVDHSHASYRVGVMNLTSFTGDFSLWTGLGWQGTKMTRDVPGISESEITRMHYMYVPFGIELALHHAANSYWVIGSEYRLVMRGWEKYQGLENSHPQQTDMLAYSAWLGMDYITSNKRALTTRLSFDQWKVESDMEDDIADGSLKLINFELGVRF</sequence>
<proteinExistence type="predicted"/>